<dbReference type="eggNOG" id="KOG3656">
    <property type="taxonomic scope" value="Eukaryota"/>
</dbReference>
<evidence type="ECO:0000256" key="9">
    <source>
        <dbReference type="SAM" id="Phobius"/>
    </source>
</evidence>
<dbReference type="PROSITE" id="PS00237">
    <property type="entry name" value="G_PROTEIN_RECEP_F1_1"/>
    <property type="match status" value="1"/>
</dbReference>
<dbReference type="PANTHER" id="PTHR45695:SF9">
    <property type="entry name" value="LEUCOKININ RECEPTOR"/>
    <property type="match status" value="1"/>
</dbReference>
<feature type="transmembrane region" description="Helical" evidence="9">
    <location>
        <begin position="66"/>
        <end position="89"/>
    </location>
</feature>
<comment type="similarity">
    <text evidence="8">Belongs to the G-protein coupled receptor 1 family.</text>
</comment>
<dbReference type="HOGENOM" id="CLU_009579_6_0_1"/>
<feature type="domain" description="G-protein coupled receptors family 1 profile" evidence="10">
    <location>
        <begin position="46"/>
        <end position="320"/>
    </location>
</feature>
<dbReference type="OMA" id="WIGWISC"/>
<accession>A7RS95</accession>
<evidence type="ECO:0000256" key="4">
    <source>
        <dbReference type="ARBA" id="ARBA00023040"/>
    </source>
</evidence>
<evidence type="ECO:0000256" key="6">
    <source>
        <dbReference type="ARBA" id="ARBA00023170"/>
    </source>
</evidence>
<dbReference type="Proteomes" id="UP000001593">
    <property type="component" value="Unassembled WGS sequence"/>
</dbReference>
<protein>
    <recommendedName>
        <fullName evidence="10">G-protein coupled receptors family 1 profile domain-containing protein</fullName>
    </recommendedName>
</protein>
<evidence type="ECO:0000256" key="1">
    <source>
        <dbReference type="ARBA" id="ARBA00004141"/>
    </source>
</evidence>
<dbReference type="AlphaFoldDB" id="A7RS95"/>
<dbReference type="GO" id="GO:0005886">
    <property type="term" value="C:plasma membrane"/>
    <property type="evidence" value="ECO:0000318"/>
    <property type="project" value="GO_Central"/>
</dbReference>
<keyword evidence="5 9" id="KW-0472">Membrane</keyword>
<dbReference type="FunFam" id="1.20.1070.10:FF:000648">
    <property type="entry name" value="Predicted protein"/>
    <property type="match status" value="1"/>
</dbReference>
<gene>
    <name evidence="11" type="ORF">NEMVEDRAFT_v1g201371</name>
</gene>
<evidence type="ECO:0000256" key="3">
    <source>
        <dbReference type="ARBA" id="ARBA00022989"/>
    </source>
</evidence>
<sequence>MNLTNTTHGNTSELVFDYFNVETDSETAIAFKVLSYAVIMVVSIVGNSFVILAFRRNVTGQMRSVYNLMVVSIAVGDLLLAVCSIPERITRIVTYDSWLVPGDLDNVDKIMFPRTAVCSGTALCKLVNFVEKISITGSLLHLCVLAYDRFLVVYYPTRAMVSLRSSKIASAIIWTITCIYWSPILYYGAVKMEEGHLACGVRSHTPYWKEWYLAYVVLILIALVAIFVFYLLVACKIWLRRVPGNQTRNINRLMERTKRRMARMVSVIVCAYYICFVPYWIGWISCSYIRPQPKAFCNPVYHFINIMVSYVNCAVNPVVCMVFNHQYRQEACHVLKDPFGLRTNKMRLVVKRRKSSTTVDGPLMLNSRRLRQSRRGTQLLVISDT</sequence>
<dbReference type="Pfam" id="PF00001">
    <property type="entry name" value="7tm_1"/>
    <property type="match status" value="1"/>
</dbReference>
<evidence type="ECO:0000259" key="10">
    <source>
        <dbReference type="PROSITE" id="PS50262"/>
    </source>
</evidence>
<reference evidence="11 12" key="1">
    <citation type="journal article" date="2007" name="Science">
        <title>Sea anemone genome reveals ancestral eumetazoan gene repertoire and genomic organization.</title>
        <authorList>
            <person name="Putnam N.H."/>
            <person name="Srivastava M."/>
            <person name="Hellsten U."/>
            <person name="Dirks B."/>
            <person name="Chapman J."/>
            <person name="Salamov A."/>
            <person name="Terry A."/>
            <person name="Shapiro H."/>
            <person name="Lindquist E."/>
            <person name="Kapitonov V.V."/>
            <person name="Jurka J."/>
            <person name="Genikhovich G."/>
            <person name="Grigoriev I.V."/>
            <person name="Lucas S.M."/>
            <person name="Steele R.E."/>
            <person name="Finnerty J.R."/>
            <person name="Technau U."/>
            <person name="Martindale M.Q."/>
            <person name="Rokhsar D.S."/>
        </authorList>
    </citation>
    <scope>NUCLEOTIDE SEQUENCE [LARGE SCALE GENOMIC DNA]</scope>
    <source>
        <strain evidence="12">CH2 X CH6</strain>
    </source>
</reference>
<feature type="transmembrane region" description="Helical" evidence="9">
    <location>
        <begin position="135"/>
        <end position="156"/>
    </location>
</feature>
<dbReference type="STRING" id="45351.A7RS95"/>
<evidence type="ECO:0000313" key="12">
    <source>
        <dbReference type="Proteomes" id="UP000001593"/>
    </source>
</evidence>
<dbReference type="PANTHER" id="PTHR45695">
    <property type="entry name" value="LEUCOKININ RECEPTOR-RELATED"/>
    <property type="match status" value="1"/>
</dbReference>
<feature type="transmembrane region" description="Helical" evidence="9">
    <location>
        <begin position="260"/>
        <end position="281"/>
    </location>
</feature>
<name>A7RS95_NEMVE</name>
<feature type="transmembrane region" description="Helical" evidence="9">
    <location>
        <begin position="168"/>
        <end position="187"/>
    </location>
</feature>
<evidence type="ECO:0000313" key="11">
    <source>
        <dbReference type="EMBL" id="EDO45707.1"/>
    </source>
</evidence>
<dbReference type="PROSITE" id="PS50262">
    <property type="entry name" value="G_PROTEIN_RECEP_F1_2"/>
    <property type="match status" value="1"/>
</dbReference>
<feature type="transmembrane region" description="Helical" evidence="9">
    <location>
        <begin position="212"/>
        <end position="239"/>
    </location>
</feature>
<dbReference type="InParanoid" id="A7RS95"/>
<dbReference type="GO" id="GO:0007186">
    <property type="term" value="P:G protein-coupled receptor signaling pathway"/>
    <property type="evidence" value="ECO:0000318"/>
    <property type="project" value="GO_Central"/>
</dbReference>
<evidence type="ECO:0000256" key="8">
    <source>
        <dbReference type="RuleBase" id="RU000688"/>
    </source>
</evidence>
<dbReference type="Gene3D" id="1.20.1070.10">
    <property type="entry name" value="Rhodopsin 7-helix transmembrane proteins"/>
    <property type="match status" value="1"/>
</dbReference>
<proteinExistence type="inferred from homology"/>
<feature type="transmembrane region" description="Helical" evidence="9">
    <location>
        <begin position="33"/>
        <end position="54"/>
    </location>
</feature>
<keyword evidence="3 9" id="KW-1133">Transmembrane helix</keyword>
<dbReference type="PRINTS" id="PR00237">
    <property type="entry name" value="GPCRRHODOPSN"/>
</dbReference>
<dbReference type="InterPro" id="IPR000276">
    <property type="entry name" value="GPCR_Rhodpsn"/>
</dbReference>
<dbReference type="PhylomeDB" id="A7RS95"/>
<dbReference type="CDD" id="cd00637">
    <property type="entry name" value="7tm_classA_rhodopsin-like"/>
    <property type="match status" value="1"/>
</dbReference>
<keyword evidence="2 8" id="KW-0812">Transmembrane</keyword>
<keyword evidence="6 8" id="KW-0675">Receptor</keyword>
<comment type="subcellular location">
    <subcellularLocation>
        <location evidence="1">Membrane</location>
        <topology evidence="1">Multi-pass membrane protein</topology>
    </subcellularLocation>
</comment>
<dbReference type="EMBL" id="DS469533">
    <property type="protein sequence ID" value="EDO45707.1"/>
    <property type="molecule type" value="Genomic_DNA"/>
</dbReference>
<keyword evidence="7 8" id="KW-0807">Transducer</keyword>
<dbReference type="GO" id="GO:0004930">
    <property type="term" value="F:G protein-coupled receptor activity"/>
    <property type="evidence" value="ECO:0000318"/>
    <property type="project" value="GO_Central"/>
</dbReference>
<evidence type="ECO:0000256" key="5">
    <source>
        <dbReference type="ARBA" id="ARBA00023136"/>
    </source>
</evidence>
<keyword evidence="4 8" id="KW-0297">G-protein coupled receptor</keyword>
<organism evidence="11 12">
    <name type="scientific">Nematostella vectensis</name>
    <name type="common">Starlet sea anemone</name>
    <dbReference type="NCBI Taxonomy" id="45351"/>
    <lineage>
        <taxon>Eukaryota</taxon>
        <taxon>Metazoa</taxon>
        <taxon>Cnidaria</taxon>
        <taxon>Anthozoa</taxon>
        <taxon>Hexacorallia</taxon>
        <taxon>Actiniaria</taxon>
        <taxon>Edwardsiidae</taxon>
        <taxon>Nematostella</taxon>
    </lineage>
</organism>
<evidence type="ECO:0000256" key="2">
    <source>
        <dbReference type="ARBA" id="ARBA00022692"/>
    </source>
</evidence>
<dbReference type="SUPFAM" id="SSF81321">
    <property type="entry name" value="Family A G protein-coupled receptor-like"/>
    <property type="match status" value="1"/>
</dbReference>
<evidence type="ECO:0000256" key="7">
    <source>
        <dbReference type="ARBA" id="ARBA00023224"/>
    </source>
</evidence>
<dbReference type="InterPro" id="IPR017452">
    <property type="entry name" value="GPCR_Rhodpsn_7TM"/>
</dbReference>
<feature type="transmembrane region" description="Helical" evidence="9">
    <location>
        <begin position="301"/>
        <end position="323"/>
    </location>
</feature>
<keyword evidence="12" id="KW-1185">Reference proteome</keyword>